<feature type="transmembrane region" description="Helical" evidence="6">
    <location>
        <begin position="202"/>
        <end position="227"/>
    </location>
</feature>
<dbReference type="RefSeq" id="WP_119849953.1">
    <property type="nucleotide sequence ID" value="NZ_CP032412.1"/>
</dbReference>
<feature type="transmembrane region" description="Helical" evidence="6">
    <location>
        <begin position="109"/>
        <end position="139"/>
    </location>
</feature>
<feature type="transmembrane region" description="Helical" evidence="6">
    <location>
        <begin position="523"/>
        <end position="545"/>
    </location>
</feature>
<gene>
    <name evidence="8" type="ORF">D5F53_24945</name>
</gene>
<feature type="transmembrane region" description="Helical" evidence="6">
    <location>
        <begin position="288"/>
        <end position="311"/>
    </location>
</feature>
<feature type="domain" description="ABC3 transporter permease C-terminal" evidence="7">
    <location>
        <begin position="69"/>
        <end position="184"/>
    </location>
</feature>
<protein>
    <submittedName>
        <fullName evidence="8">ABC transporter permease</fullName>
    </submittedName>
</protein>
<keyword evidence="6" id="KW-0813">Transport</keyword>
<dbReference type="Pfam" id="PF02687">
    <property type="entry name" value="FtsX"/>
    <property type="match status" value="1"/>
</dbReference>
<evidence type="ECO:0000256" key="3">
    <source>
        <dbReference type="ARBA" id="ARBA00022692"/>
    </source>
</evidence>
<dbReference type="PANTHER" id="PTHR46795:SF2">
    <property type="entry name" value="ABC TRANSPORTER, PERMEASE PROTEIN"/>
    <property type="match status" value="1"/>
</dbReference>
<evidence type="ECO:0000256" key="2">
    <source>
        <dbReference type="ARBA" id="ARBA00022475"/>
    </source>
</evidence>
<accession>A0A385TRI8</accession>
<feature type="transmembrane region" description="Helical" evidence="6">
    <location>
        <begin position="20"/>
        <end position="38"/>
    </location>
</feature>
<feature type="transmembrane region" description="Helical" evidence="6">
    <location>
        <begin position="233"/>
        <end position="261"/>
    </location>
</feature>
<dbReference type="KEGG" id="plw:D5F53_24945"/>
<evidence type="ECO:0000256" key="5">
    <source>
        <dbReference type="ARBA" id="ARBA00023136"/>
    </source>
</evidence>
<name>A0A385TRI8_PAELA</name>
<keyword evidence="3 6" id="KW-0812">Transmembrane</keyword>
<dbReference type="PIRSF" id="PIRSF018968">
    <property type="entry name" value="ABC_permease_BceB"/>
    <property type="match status" value="1"/>
</dbReference>
<feature type="transmembrane region" description="Helical" evidence="6">
    <location>
        <begin position="607"/>
        <end position="630"/>
    </location>
</feature>
<dbReference type="PANTHER" id="PTHR46795">
    <property type="entry name" value="ABC TRANSPORTER PERMEASE-RELATED-RELATED"/>
    <property type="match status" value="1"/>
</dbReference>
<evidence type="ECO:0000256" key="1">
    <source>
        <dbReference type="ARBA" id="ARBA00004651"/>
    </source>
</evidence>
<keyword evidence="5 6" id="KW-0472">Membrane</keyword>
<reference evidence="8 9" key="1">
    <citation type="submission" date="2018-09" db="EMBL/GenBank/DDBJ databases">
        <title>Genome Sequence of Paenibacillus lautus Strain E7593-69, Azo Dye-Degrading Bacteria, Isolated from Commercial Tattoo Inks.</title>
        <authorList>
            <person name="Nho S.W."/>
            <person name="Kim S.-J."/>
            <person name="Kweon O."/>
            <person name="Cerniglia C.E."/>
        </authorList>
    </citation>
    <scope>NUCLEOTIDE SEQUENCE [LARGE SCALE GENOMIC DNA]</scope>
    <source>
        <strain evidence="8 9">E7593-69</strain>
    </source>
</reference>
<sequence length="644" mass="72878">MNFRQFAINNVLRSKRTYIAHFLSSAFSVMIFFTYGLLSFHPQLKDGLVSSSDTMSMLGTMGMTVSQYIVFVFSFFFLLYSVGAFIKVRKKEFGILLILGMSRKQLNRMLFIENILIGAAAIVVGIGTGLLFSKLILLISAKLLAVDTGLPFYFPLESLMITAAAYAVLFLLIALFSSFMLRKGTLLALVKAEESPKPQPKASPWLAVLAVLLIGTGYGMVLAFAILQIFNFILLFGGVVLVVIGTYFLFTQFSVFFMRYLQKKERFFFRRTNLLTISELLYRIKDNAVMFFLVSVISASAFTGIGTTLAIGDPGLSAMENPYAYTYSMYDEDADKGNRHLNIIREELKKGGFDYKEAEVTPIFSDNGVKLVKLSQYNSLIQSLGYPEETLGDLEGILTPGTVSEKNSYRINGPLNHQFEVLNGKKSEIVKVLKAETFIAVPATYGETLVVSDRLYDDAFKAQQDQDQEYGYAAYHTFFVQDWKNTGDVSRAILDRLNENEDYSYYVKSLYMDWKSAQQQNGILLMVSGLVGIVFFTFAASFVYFRLYADLARDEQQYRMIAKVGLSKKELGTIITKQLVIMFFLPMLIALIHSGVAFVALQQLVDFSIVGHSLKIFIFFLSIQIIYFFITRWRYLDRLNKIIQ</sequence>
<comment type="similarity">
    <text evidence="6">Belongs to the ABC-4 integral membrane protein family.</text>
</comment>
<evidence type="ECO:0000256" key="4">
    <source>
        <dbReference type="ARBA" id="ARBA00022989"/>
    </source>
</evidence>
<dbReference type="GO" id="GO:0055085">
    <property type="term" value="P:transmembrane transport"/>
    <property type="evidence" value="ECO:0007669"/>
    <property type="project" value="UniProtKB-UniRule"/>
</dbReference>
<evidence type="ECO:0000313" key="8">
    <source>
        <dbReference type="EMBL" id="AYB46346.1"/>
    </source>
</evidence>
<dbReference type="InterPro" id="IPR027022">
    <property type="entry name" value="ABC_permease_BceB-typ"/>
</dbReference>
<dbReference type="EMBL" id="CP032412">
    <property type="protein sequence ID" value="AYB46346.1"/>
    <property type="molecule type" value="Genomic_DNA"/>
</dbReference>
<dbReference type="InterPro" id="IPR052536">
    <property type="entry name" value="ABC-4_Integral_Memb_Prot"/>
</dbReference>
<dbReference type="InterPro" id="IPR003838">
    <property type="entry name" value="ABC3_permease_C"/>
</dbReference>
<dbReference type="AlphaFoldDB" id="A0A385TRI8"/>
<evidence type="ECO:0000259" key="7">
    <source>
        <dbReference type="Pfam" id="PF02687"/>
    </source>
</evidence>
<keyword evidence="4 6" id="KW-1133">Transmembrane helix</keyword>
<feature type="transmembrane region" description="Helical" evidence="6">
    <location>
        <begin position="579"/>
        <end position="601"/>
    </location>
</feature>
<evidence type="ECO:0000256" key="6">
    <source>
        <dbReference type="PIRNR" id="PIRNR018968"/>
    </source>
</evidence>
<organism evidence="8 9">
    <name type="scientific">Paenibacillus lautus</name>
    <name type="common">Bacillus lautus</name>
    <dbReference type="NCBI Taxonomy" id="1401"/>
    <lineage>
        <taxon>Bacteria</taxon>
        <taxon>Bacillati</taxon>
        <taxon>Bacillota</taxon>
        <taxon>Bacilli</taxon>
        <taxon>Bacillales</taxon>
        <taxon>Paenibacillaceae</taxon>
        <taxon>Paenibacillus</taxon>
    </lineage>
</organism>
<dbReference type="Proteomes" id="UP000266552">
    <property type="component" value="Chromosome"/>
</dbReference>
<keyword evidence="2 6" id="KW-1003">Cell membrane</keyword>
<keyword evidence="9" id="KW-1185">Reference proteome</keyword>
<feature type="transmembrane region" description="Helical" evidence="6">
    <location>
        <begin position="65"/>
        <end position="88"/>
    </location>
</feature>
<proteinExistence type="inferred from homology"/>
<feature type="transmembrane region" description="Helical" evidence="6">
    <location>
        <begin position="159"/>
        <end position="181"/>
    </location>
</feature>
<evidence type="ECO:0000313" key="9">
    <source>
        <dbReference type="Proteomes" id="UP000266552"/>
    </source>
</evidence>
<dbReference type="GO" id="GO:0005886">
    <property type="term" value="C:plasma membrane"/>
    <property type="evidence" value="ECO:0007669"/>
    <property type="project" value="UniProtKB-SubCell"/>
</dbReference>
<comment type="subcellular location">
    <subcellularLocation>
        <location evidence="1 6">Cell membrane</location>
        <topology evidence="1 6">Multi-pass membrane protein</topology>
    </subcellularLocation>
</comment>